<feature type="transmembrane region" description="Helical" evidence="8">
    <location>
        <begin position="135"/>
        <end position="153"/>
    </location>
</feature>
<keyword evidence="5 8" id="KW-1133">Transmembrane helix</keyword>
<dbReference type="PANTHER" id="PTHR23137">
    <property type="entry name" value="VESICLE TRANSPORT PROTEIN-RELATED"/>
    <property type="match status" value="1"/>
</dbReference>
<evidence type="ECO:0000256" key="4">
    <source>
        <dbReference type="ARBA" id="ARBA00022927"/>
    </source>
</evidence>
<dbReference type="GO" id="GO:0016020">
    <property type="term" value="C:membrane"/>
    <property type="evidence" value="ECO:0007669"/>
    <property type="project" value="UniProtKB-SubCell"/>
</dbReference>
<evidence type="ECO:0000256" key="5">
    <source>
        <dbReference type="ARBA" id="ARBA00022989"/>
    </source>
</evidence>
<keyword evidence="6 8" id="KW-0472">Membrane</keyword>
<dbReference type="OrthoDB" id="660759at2759"/>
<dbReference type="PANTHER" id="PTHR23137:SF36">
    <property type="entry name" value="VESICLE TRANSPORT PROTEIN SFT2C"/>
    <property type="match status" value="1"/>
</dbReference>
<proteinExistence type="inferred from homology"/>
<dbReference type="STRING" id="1157962.A0A250WVJ6"/>
<keyword evidence="3 8" id="KW-0812">Transmembrane</keyword>
<evidence type="ECO:0000256" key="6">
    <source>
        <dbReference type="ARBA" id="ARBA00023136"/>
    </source>
</evidence>
<feature type="transmembrane region" description="Helical" evidence="8">
    <location>
        <begin position="70"/>
        <end position="96"/>
    </location>
</feature>
<accession>A0A250WVJ6</accession>
<reference evidence="9 10" key="1">
    <citation type="submission" date="2017-08" db="EMBL/GenBank/DDBJ databases">
        <title>Acidophilic green algal genome provides insights into adaptation to an acidic environment.</title>
        <authorList>
            <person name="Hirooka S."/>
            <person name="Hirose Y."/>
            <person name="Kanesaki Y."/>
            <person name="Higuchi S."/>
            <person name="Fujiwara T."/>
            <person name="Onuma R."/>
            <person name="Era A."/>
            <person name="Ohbayashi R."/>
            <person name="Uzuka A."/>
            <person name="Nozaki H."/>
            <person name="Yoshikawa H."/>
            <person name="Miyagishima S.Y."/>
        </authorList>
    </citation>
    <scope>NUCLEOTIDE SEQUENCE [LARGE SCALE GENOMIC DNA]</scope>
    <source>
        <strain evidence="9 10">NIES-2499</strain>
    </source>
</reference>
<evidence type="ECO:0000256" key="2">
    <source>
        <dbReference type="ARBA" id="ARBA00022448"/>
    </source>
</evidence>
<name>A0A250WVJ6_9CHLO</name>
<evidence type="ECO:0000313" key="9">
    <source>
        <dbReference type="EMBL" id="GAX74841.1"/>
    </source>
</evidence>
<comment type="caution">
    <text evidence="9">The sequence shown here is derived from an EMBL/GenBank/DDBJ whole genome shotgun (WGS) entry which is preliminary data.</text>
</comment>
<organism evidence="9 10">
    <name type="scientific">Chlamydomonas eustigma</name>
    <dbReference type="NCBI Taxonomy" id="1157962"/>
    <lineage>
        <taxon>Eukaryota</taxon>
        <taxon>Viridiplantae</taxon>
        <taxon>Chlorophyta</taxon>
        <taxon>core chlorophytes</taxon>
        <taxon>Chlorophyceae</taxon>
        <taxon>CS clade</taxon>
        <taxon>Chlamydomonadales</taxon>
        <taxon>Chlamydomonadaceae</taxon>
        <taxon>Chlamydomonas</taxon>
    </lineage>
</organism>
<dbReference type="Proteomes" id="UP000232323">
    <property type="component" value="Unassembled WGS sequence"/>
</dbReference>
<protein>
    <recommendedName>
        <fullName evidence="8">Vesicle transport protein</fullName>
    </recommendedName>
</protein>
<dbReference type="GO" id="GO:0012505">
    <property type="term" value="C:endomembrane system"/>
    <property type="evidence" value="ECO:0007669"/>
    <property type="project" value="UniProtKB-ARBA"/>
</dbReference>
<dbReference type="Pfam" id="PF04178">
    <property type="entry name" value="Got1"/>
    <property type="match status" value="1"/>
</dbReference>
<dbReference type="GO" id="GO:0005737">
    <property type="term" value="C:cytoplasm"/>
    <property type="evidence" value="ECO:0007669"/>
    <property type="project" value="UniProtKB-ARBA"/>
</dbReference>
<comment type="function">
    <text evidence="8">May be involved in fusion of retrograde transport vesicles derived from an endocytic compartment with the Golgi complex.</text>
</comment>
<dbReference type="InterPro" id="IPR011691">
    <property type="entry name" value="Vesicle_transpt_SFT2"/>
</dbReference>
<evidence type="ECO:0000256" key="1">
    <source>
        <dbReference type="ARBA" id="ARBA00004141"/>
    </source>
</evidence>
<feature type="transmembrane region" description="Helical" evidence="8">
    <location>
        <begin position="102"/>
        <end position="123"/>
    </location>
</feature>
<evidence type="ECO:0000313" key="10">
    <source>
        <dbReference type="Proteomes" id="UP000232323"/>
    </source>
</evidence>
<gene>
    <name evidence="9" type="ORF">CEUSTIGMA_g2287.t1</name>
</gene>
<dbReference type="GO" id="GO:0016192">
    <property type="term" value="P:vesicle-mediated transport"/>
    <property type="evidence" value="ECO:0007669"/>
    <property type="project" value="InterPro"/>
</dbReference>
<dbReference type="AlphaFoldDB" id="A0A250WVJ6"/>
<keyword evidence="10" id="KW-1185">Reference proteome</keyword>
<comment type="subcellular location">
    <subcellularLocation>
        <location evidence="1 8">Membrane</location>
        <topology evidence="1 8">Multi-pass membrane protein</topology>
    </subcellularLocation>
</comment>
<evidence type="ECO:0000256" key="3">
    <source>
        <dbReference type="ARBA" id="ARBA00022692"/>
    </source>
</evidence>
<sequence>MHFFTNLVKGASSAGGNDLFKSVEATGSKVTTGITDLFQSGYQSVSKGVSSSVSILPTAESFSIPSGQQLMFFFSFLAAGGVFLLLAFTIFLPVIILSPSKFALSFTLGCLCIMAGFSALRGWKQQLAHMISKERLPFSAAYIVSIMATLYASLIMKSYILSLVCSGLQMVALLYYILSYFPGGAQGVKFMLNMFYNAVASCFSSLLKR</sequence>
<keyword evidence="4 8" id="KW-0653">Protein transport</keyword>
<dbReference type="GO" id="GO:0015031">
    <property type="term" value="P:protein transport"/>
    <property type="evidence" value="ECO:0007669"/>
    <property type="project" value="UniProtKB-KW"/>
</dbReference>
<comment type="similarity">
    <text evidence="7 8">Belongs to the SFT2 family.</text>
</comment>
<keyword evidence="2 8" id="KW-0813">Transport</keyword>
<feature type="transmembrane region" description="Helical" evidence="8">
    <location>
        <begin position="159"/>
        <end position="178"/>
    </location>
</feature>
<dbReference type="InterPro" id="IPR007305">
    <property type="entry name" value="Vesicle_transpt_Got1/SFT2"/>
</dbReference>
<dbReference type="EMBL" id="BEGY01000009">
    <property type="protein sequence ID" value="GAX74841.1"/>
    <property type="molecule type" value="Genomic_DNA"/>
</dbReference>
<evidence type="ECO:0000256" key="7">
    <source>
        <dbReference type="ARBA" id="ARBA00025800"/>
    </source>
</evidence>
<evidence type="ECO:0000256" key="8">
    <source>
        <dbReference type="RuleBase" id="RU363111"/>
    </source>
</evidence>